<dbReference type="EMBL" id="BMUU01000003">
    <property type="protein sequence ID" value="GGY27340.1"/>
    <property type="molecule type" value="Genomic_DNA"/>
</dbReference>
<sequence length="271" mass="28439">MPSAGIRISGGDADVAYGIDGIGPALLLVHGTGTRGDAWAQQVDALKGRFTVVTPDLSGSGGTVDHGGPLTLDDLVAEVLAVADHAGLDTFHLAGHSLGAVVALRLAAEHPERVRSVVSHAGWAYTDERMTTDFRYCLDLLRTDAELGTSLVPQMFPLATLGPRYWAATDEASHQKLVQQIAENAQPGTARQFEVGLTVDLRPLLGRIAAPTLVFASEHDRVCGANQQQLLREEIPGAAYAEIDAGHNALAEDPQGFAAVLGSFLAQHAGA</sequence>
<dbReference type="RefSeq" id="WP_167158917.1">
    <property type="nucleotide sequence ID" value="NZ_BMUU01000003.1"/>
</dbReference>
<dbReference type="InterPro" id="IPR000073">
    <property type="entry name" value="AB_hydrolase_1"/>
</dbReference>
<organism evidence="2 3">
    <name type="scientific">Streptomyces xanthochromogenes</name>
    <dbReference type="NCBI Taxonomy" id="67384"/>
    <lineage>
        <taxon>Bacteria</taxon>
        <taxon>Bacillati</taxon>
        <taxon>Actinomycetota</taxon>
        <taxon>Actinomycetes</taxon>
        <taxon>Kitasatosporales</taxon>
        <taxon>Streptomycetaceae</taxon>
        <taxon>Streptomyces</taxon>
    </lineage>
</organism>
<proteinExistence type="predicted"/>
<dbReference type="PANTHER" id="PTHR43798">
    <property type="entry name" value="MONOACYLGLYCEROL LIPASE"/>
    <property type="match status" value="1"/>
</dbReference>
<dbReference type="PANTHER" id="PTHR43798:SF33">
    <property type="entry name" value="HYDROLASE, PUTATIVE (AFU_ORTHOLOGUE AFUA_2G14860)-RELATED"/>
    <property type="match status" value="1"/>
</dbReference>
<evidence type="ECO:0000313" key="3">
    <source>
        <dbReference type="Proteomes" id="UP000600946"/>
    </source>
</evidence>
<accession>A0ABQ2ZWQ9</accession>
<name>A0ABQ2ZWQ9_9ACTN</name>
<dbReference type="PRINTS" id="PR00111">
    <property type="entry name" value="ABHYDROLASE"/>
</dbReference>
<reference evidence="3" key="1">
    <citation type="journal article" date="2019" name="Int. J. Syst. Evol. Microbiol.">
        <title>The Global Catalogue of Microorganisms (GCM) 10K type strain sequencing project: providing services to taxonomists for standard genome sequencing and annotation.</title>
        <authorList>
            <consortium name="The Broad Institute Genomics Platform"/>
            <consortium name="The Broad Institute Genome Sequencing Center for Infectious Disease"/>
            <person name="Wu L."/>
            <person name="Ma J."/>
        </authorList>
    </citation>
    <scope>NUCLEOTIDE SEQUENCE [LARGE SCALE GENOMIC DNA]</scope>
    <source>
        <strain evidence="3">JCM 4594</strain>
    </source>
</reference>
<protein>
    <submittedName>
        <fullName evidence="2">Alpha/beta hydrolase</fullName>
    </submittedName>
</protein>
<dbReference type="Proteomes" id="UP000600946">
    <property type="component" value="Unassembled WGS sequence"/>
</dbReference>
<comment type="caution">
    <text evidence="2">The sequence shown here is derived from an EMBL/GenBank/DDBJ whole genome shotgun (WGS) entry which is preliminary data.</text>
</comment>
<evidence type="ECO:0000259" key="1">
    <source>
        <dbReference type="Pfam" id="PF00561"/>
    </source>
</evidence>
<dbReference type="GO" id="GO:0016787">
    <property type="term" value="F:hydrolase activity"/>
    <property type="evidence" value="ECO:0007669"/>
    <property type="project" value="UniProtKB-KW"/>
</dbReference>
<evidence type="ECO:0000313" key="2">
    <source>
        <dbReference type="EMBL" id="GGY27340.1"/>
    </source>
</evidence>
<dbReference type="InterPro" id="IPR050266">
    <property type="entry name" value="AB_hydrolase_sf"/>
</dbReference>
<dbReference type="GeneID" id="96290102"/>
<keyword evidence="2" id="KW-0378">Hydrolase</keyword>
<keyword evidence="3" id="KW-1185">Reference proteome</keyword>
<dbReference type="Pfam" id="PF00561">
    <property type="entry name" value="Abhydrolase_1"/>
    <property type="match status" value="1"/>
</dbReference>
<feature type="domain" description="AB hydrolase-1" evidence="1">
    <location>
        <begin position="24"/>
        <end position="254"/>
    </location>
</feature>
<dbReference type="Gene3D" id="3.40.50.1820">
    <property type="entry name" value="alpha/beta hydrolase"/>
    <property type="match status" value="1"/>
</dbReference>
<dbReference type="SUPFAM" id="SSF53474">
    <property type="entry name" value="alpha/beta-Hydrolases"/>
    <property type="match status" value="1"/>
</dbReference>
<gene>
    <name evidence="2" type="ORF">GCM10010326_21120</name>
</gene>
<dbReference type="InterPro" id="IPR029058">
    <property type="entry name" value="AB_hydrolase_fold"/>
</dbReference>